<feature type="region of interest" description="Disordered" evidence="1">
    <location>
        <begin position="89"/>
        <end position="123"/>
    </location>
</feature>
<name>B4NTD6_DROSI</name>
<protein>
    <submittedName>
        <fullName evidence="3">GD15094</fullName>
    </submittedName>
</protein>
<evidence type="ECO:0000256" key="2">
    <source>
        <dbReference type="SAM" id="Phobius"/>
    </source>
</evidence>
<keyword evidence="4" id="KW-1185">Reference proteome</keyword>
<feature type="compositionally biased region" description="Basic residues" evidence="1">
    <location>
        <begin position="110"/>
        <end position="123"/>
    </location>
</feature>
<keyword evidence="2" id="KW-0472">Membrane</keyword>
<reference evidence="3 4" key="1">
    <citation type="journal article" date="2007" name="Nature">
        <title>Evolution of genes and genomes on the Drosophila phylogeny.</title>
        <authorList>
            <consortium name="Drosophila 12 Genomes Consortium"/>
            <person name="Clark A.G."/>
            <person name="Eisen M.B."/>
            <person name="Smith D.R."/>
            <person name="Bergman C.M."/>
            <person name="Oliver B."/>
            <person name="Markow T.A."/>
            <person name="Kaufman T.C."/>
            <person name="Kellis M."/>
            <person name="Gelbart W."/>
            <person name="Iyer V.N."/>
            <person name="Pollard D.A."/>
            <person name="Sackton T.B."/>
            <person name="Larracuente A.M."/>
            <person name="Singh N.D."/>
            <person name="Abad J.P."/>
            <person name="Abt D.N."/>
            <person name="Adryan B."/>
            <person name="Aguade M."/>
            <person name="Akashi H."/>
            <person name="Anderson W.W."/>
            <person name="Aquadro C.F."/>
            <person name="Ardell D.H."/>
            <person name="Arguello R."/>
            <person name="Artieri C.G."/>
            <person name="Barbash D.A."/>
            <person name="Barker D."/>
            <person name="Barsanti P."/>
            <person name="Batterham P."/>
            <person name="Batzoglou S."/>
            <person name="Begun D."/>
            <person name="Bhutkar A."/>
            <person name="Blanco E."/>
            <person name="Bosak S.A."/>
            <person name="Bradley R.K."/>
            <person name="Brand A.D."/>
            <person name="Brent M.R."/>
            <person name="Brooks A.N."/>
            <person name="Brown R.H."/>
            <person name="Butlin R.K."/>
            <person name="Caggese C."/>
            <person name="Calvi B.R."/>
            <person name="Bernardo de Carvalho A."/>
            <person name="Caspi A."/>
            <person name="Castrezana S."/>
            <person name="Celniker S.E."/>
            <person name="Chang J.L."/>
            <person name="Chapple C."/>
            <person name="Chatterji S."/>
            <person name="Chinwalla A."/>
            <person name="Civetta A."/>
            <person name="Clifton S.W."/>
            <person name="Comeron J.M."/>
            <person name="Costello J.C."/>
            <person name="Coyne J.A."/>
            <person name="Daub J."/>
            <person name="David R.G."/>
            <person name="Delcher A.L."/>
            <person name="Delehaunty K."/>
            <person name="Do C.B."/>
            <person name="Ebling H."/>
            <person name="Edwards K."/>
            <person name="Eickbush T."/>
            <person name="Evans J.D."/>
            <person name="Filipski A."/>
            <person name="Findeiss S."/>
            <person name="Freyhult E."/>
            <person name="Fulton L."/>
            <person name="Fulton R."/>
            <person name="Garcia A.C."/>
            <person name="Gardiner A."/>
            <person name="Garfield D.A."/>
            <person name="Garvin B.E."/>
            <person name="Gibson G."/>
            <person name="Gilbert D."/>
            <person name="Gnerre S."/>
            <person name="Godfrey J."/>
            <person name="Good R."/>
            <person name="Gotea V."/>
            <person name="Gravely B."/>
            <person name="Greenberg A.J."/>
            <person name="Griffiths-Jones S."/>
            <person name="Gross S."/>
            <person name="Guigo R."/>
            <person name="Gustafson E.A."/>
            <person name="Haerty W."/>
            <person name="Hahn M.W."/>
            <person name="Halligan D.L."/>
            <person name="Halpern A.L."/>
            <person name="Halter G.M."/>
            <person name="Han M.V."/>
            <person name="Heger A."/>
            <person name="Hillier L."/>
            <person name="Hinrichs A.S."/>
            <person name="Holmes I."/>
            <person name="Hoskins R.A."/>
            <person name="Hubisz M.J."/>
            <person name="Hultmark D."/>
            <person name="Huntley M.A."/>
            <person name="Jaffe D.B."/>
            <person name="Jagadeeshan S."/>
            <person name="Jeck W.R."/>
            <person name="Johnson J."/>
            <person name="Jones C.D."/>
            <person name="Jordan W.C."/>
            <person name="Karpen G.H."/>
            <person name="Kataoka E."/>
            <person name="Keightley P.D."/>
            <person name="Kheradpour P."/>
            <person name="Kirkness E.F."/>
            <person name="Koerich L.B."/>
            <person name="Kristiansen K."/>
            <person name="Kudrna D."/>
            <person name="Kulathinal R.J."/>
            <person name="Kumar S."/>
            <person name="Kwok R."/>
            <person name="Lander E."/>
            <person name="Langley C.H."/>
            <person name="Lapoint R."/>
            <person name="Lazzaro B.P."/>
            <person name="Lee S.J."/>
            <person name="Levesque L."/>
            <person name="Li R."/>
            <person name="Lin C.F."/>
            <person name="Lin M.F."/>
            <person name="Lindblad-Toh K."/>
            <person name="Llopart A."/>
            <person name="Long M."/>
            <person name="Low L."/>
            <person name="Lozovsky E."/>
            <person name="Lu J."/>
            <person name="Luo M."/>
            <person name="Machado C.A."/>
            <person name="Makalowski W."/>
            <person name="Marzo M."/>
            <person name="Matsuda M."/>
            <person name="Matzkin L."/>
            <person name="McAllister B."/>
            <person name="McBride C.S."/>
            <person name="McKernan B."/>
            <person name="McKernan K."/>
            <person name="Mendez-Lago M."/>
            <person name="Minx P."/>
            <person name="Mollenhauer M.U."/>
            <person name="Montooth K."/>
            <person name="Mount S.M."/>
            <person name="Mu X."/>
            <person name="Myers E."/>
            <person name="Negre B."/>
            <person name="Newfeld S."/>
            <person name="Nielsen R."/>
            <person name="Noor M.A."/>
            <person name="O'Grady P."/>
            <person name="Pachter L."/>
            <person name="Papaceit M."/>
            <person name="Parisi M.J."/>
            <person name="Parisi M."/>
            <person name="Parts L."/>
            <person name="Pedersen J.S."/>
            <person name="Pesole G."/>
            <person name="Phillippy A.M."/>
            <person name="Ponting C.P."/>
            <person name="Pop M."/>
            <person name="Porcelli D."/>
            <person name="Powell J.R."/>
            <person name="Prohaska S."/>
            <person name="Pruitt K."/>
            <person name="Puig M."/>
            <person name="Quesneville H."/>
            <person name="Ram K.R."/>
            <person name="Rand D."/>
            <person name="Rasmussen M.D."/>
            <person name="Reed L.K."/>
            <person name="Reenan R."/>
            <person name="Reily A."/>
            <person name="Remington K.A."/>
            <person name="Rieger T.T."/>
            <person name="Ritchie M.G."/>
            <person name="Robin C."/>
            <person name="Rogers Y.H."/>
            <person name="Rohde C."/>
            <person name="Rozas J."/>
            <person name="Rubenfield M.J."/>
            <person name="Ruiz A."/>
            <person name="Russo S."/>
            <person name="Salzberg S.L."/>
            <person name="Sanchez-Gracia A."/>
            <person name="Saranga D.J."/>
            <person name="Sato H."/>
            <person name="Schaeffer S.W."/>
            <person name="Schatz M.C."/>
            <person name="Schlenke T."/>
            <person name="Schwartz R."/>
            <person name="Segarra C."/>
            <person name="Singh R.S."/>
            <person name="Sirot L."/>
            <person name="Sirota M."/>
            <person name="Sisneros N.B."/>
            <person name="Smith C.D."/>
            <person name="Smith T.F."/>
            <person name="Spieth J."/>
            <person name="Stage D.E."/>
            <person name="Stark A."/>
            <person name="Stephan W."/>
            <person name="Strausberg R.L."/>
            <person name="Strempel S."/>
            <person name="Sturgill D."/>
            <person name="Sutton G."/>
            <person name="Sutton G.G."/>
            <person name="Tao W."/>
            <person name="Teichmann S."/>
            <person name="Tobari Y.N."/>
            <person name="Tomimura Y."/>
            <person name="Tsolas J.M."/>
            <person name="Valente V.L."/>
            <person name="Venter E."/>
            <person name="Venter J.C."/>
            <person name="Vicario S."/>
            <person name="Vieira F.G."/>
            <person name="Vilella A.J."/>
            <person name="Villasante A."/>
            <person name="Walenz B."/>
            <person name="Wang J."/>
            <person name="Wasserman M."/>
            <person name="Watts T."/>
            <person name="Wilson D."/>
            <person name="Wilson R.K."/>
            <person name="Wing R.A."/>
            <person name="Wolfner M.F."/>
            <person name="Wong A."/>
            <person name="Wong G.K."/>
            <person name="Wu C.I."/>
            <person name="Wu G."/>
            <person name="Yamamoto D."/>
            <person name="Yang H.P."/>
            <person name="Yang S.P."/>
            <person name="Yorke J.A."/>
            <person name="Yoshida K."/>
            <person name="Zdobnov E."/>
            <person name="Zhang P."/>
            <person name="Zhang Y."/>
            <person name="Zimin A.V."/>
            <person name="Baldwin J."/>
            <person name="Abdouelleil A."/>
            <person name="Abdulkadir J."/>
            <person name="Abebe A."/>
            <person name="Abera B."/>
            <person name="Abreu J."/>
            <person name="Acer S.C."/>
            <person name="Aftuck L."/>
            <person name="Alexander A."/>
            <person name="An P."/>
            <person name="Anderson E."/>
            <person name="Anderson S."/>
            <person name="Arachi H."/>
            <person name="Azer M."/>
            <person name="Bachantsang P."/>
            <person name="Barry A."/>
            <person name="Bayul T."/>
            <person name="Berlin A."/>
            <person name="Bessette D."/>
            <person name="Bloom T."/>
            <person name="Blye J."/>
            <person name="Boguslavskiy L."/>
            <person name="Bonnet C."/>
            <person name="Boukhgalter B."/>
            <person name="Bourzgui I."/>
            <person name="Brown A."/>
            <person name="Cahill P."/>
            <person name="Channer S."/>
            <person name="Cheshatsang Y."/>
            <person name="Chuda L."/>
            <person name="Citroen M."/>
            <person name="Collymore A."/>
            <person name="Cooke P."/>
            <person name="Costello M."/>
            <person name="D'Aco K."/>
            <person name="Daza R."/>
            <person name="De Haan G."/>
            <person name="DeGray S."/>
            <person name="DeMaso C."/>
            <person name="Dhargay N."/>
            <person name="Dooley K."/>
            <person name="Dooley E."/>
            <person name="Doricent M."/>
            <person name="Dorje P."/>
            <person name="Dorjee K."/>
            <person name="Dupes A."/>
            <person name="Elong R."/>
            <person name="Falk J."/>
            <person name="Farina A."/>
            <person name="Faro S."/>
            <person name="Ferguson D."/>
            <person name="Fisher S."/>
            <person name="Foley C.D."/>
            <person name="Franke A."/>
            <person name="Friedrich D."/>
            <person name="Gadbois L."/>
            <person name="Gearin G."/>
            <person name="Gearin C.R."/>
            <person name="Giannoukos G."/>
            <person name="Goode T."/>
            <person name="Graham J."/>
            <person name="Grandbois E."/>
            <person name="Grewal S."/>
            <person name="Gyaltsen K."/>
            <person name="Hafez N."/>
            <person name="Hagos B."/>
            <person name="Hall J."/>
            <person name="Henson C."/>
            <person name="Hollinger A."/>
            <person name="Honan T."/>
            <person name="Huard M.D."/>
            <person name="Hughes L."/>
            <person name="Hurhula B."/>
            <person name="Husby M.E."/>
            <person name="Kamat A."/>
            <person name="Kanga B."/>
            <person name="Kashin S."/>
            <person name="Khazanovich D."/>
            <person name="Kisner P."/>
            <person name="Lance K."/>
            <person name="Lara M."/>
            <person name="Lee W."/>
            <person name="Lennon N."/>
            <person name="Letendre F."/>
            <person name="LeVine R."/>
            <person name="Lipovsky A."/>
            <person name="Liu X."/>
            <person name="Liu J."/>
            <person name="Liu S."/>
            <person name="Lokyitsang T."/>
            <person name="Lokyitsang Y."/>
            <person name="Lubonja R."/>
            <person name="Lui A."/>
            <person name="MacDonald P."/>
            <person name="Magnisalis V."/>
            <person name="Maru K."/>
            <person name="Matthews C."/>
            <person name="McCusker W."/>
            <person name="McDonough S."/>
            <person name="Mehta T."/>
            <person name="Meldrim J."/>
            <person name="Meneus L."/>
            <person name="Mihai O."/>
            <person name="Mihalev A."/>
            <person name="Mihova T."/>
            <person name="Mittelman R."/>
            <person name="Mlenga V."/>
            <person name="Montmayeur A."/>
            <person name="Mulrain L."/>
            <person name="Navidi A."/>
            <person name="Naylor J."/>
            <person name="Negash T."/>
            <person name="Nguyen T."/>
            <person name="Nguyen N."/>
            <person name="Nicol R."/>
            <person name="Norbu C."/>
            <person name="Norbu N."/>
            <person name="Novod N."/>
            <person name="O'Neill B."/>
            <person name="Osman S."/>
            <person name="Markiewicz E."/>
            <person name="Oyono O.L."/>
            <person name="Patti C."/>
            <person name="Phunkhang P."/>
            <person name="Pierre F."/>
            <person name="Priest M."/>
            <person name="Raghuraman S."/>
            <person name="Rege F."/>
            <person name="Reyes R."/>
            <person name="Rise C."/>
            <person name="Rogov P."/>
            <person name="Ross K."/>
            <person name="Ryan E."/>
            <person name="Settipalli S."/>
            <person name="Shea T."/>
            <person name="Sherpa N."/>
            <person name="Shi L."/>
            <person name="Shih D."/>
            <person name="Sparrow T."/>
            <person name="Spaulding J."/>
            <person name="Stalker J."/>
            <person name="Stange-Thomann N."/>
            <person name="Stavropoulos S."/>
            <person name="Stone C."/>
            <person name="Strader C."/>
            <person name="Tesfaye S."/>
            <person name="Thomson T."/>
            <person name="Thoulutsang Y."/>
            <person name="Thoulutsang D."/>
            <person name="Topham K."/>
            <person name="Topping I."/>
            <person name="Tsamla T."/>
            <person name="Vassiliev H."/>
            <person name="Vo A."/>
            <person name="Wangchuk T."/>
            <person name="Wangdi T."/>
            <person name="Weiand M."/>
            <person name="Wilkinson J."/>
            <person name="Wilson A."/>
            <person name="Yadav S."/>
            <person name="Young G."/>
            <person name="Yu Q."/>
            <person name="Zembek L."/>
            <person name="Zhong D."/>
            <person name="Zimmer A."/>
            <person name="Zwirko Z."/>
            <person name="Jaffe D.B."/>
            <person name="Alvarez P."/>
            <person name="Brockman W."/>
            <person name="Butler J."/>
            <person name="Chin C."/>
            <person name="Gnerre S."/>
            <person name="Grabherr M."/>
            <person name="Kleber M."/>
            <person name="Mauceli E."/>
            <person name="MacCallum I."/>
        </authorList>
    </citation>
    <scope>NUCLEOTIDE SEQUENCE [LARGE SCALE GENOMIC DNA]</scope>
    <source>
        <strain evidence="4">white501</strain>
    </source>
</reference>
<keyword evidence="2" id="KW-1133">Transmembrane helix</keyword>
<organism evidence="3 4">
    <name type="scientific">Drosophila simulans</name>
    <name type="common">Fruit fly</name>
    <dbReference type="NCBI Taxonomy" id="7240"/>
    <lineage>
        <taxon>Eukaryota</taxon>
        <taxon>Metazoa</taxon>
        <taxon>Ecdysozoa</taxon>
        <taxon>Arthropoda</taxon>
        <taxon>Hexapoda</taxon>
        <taxon>Insecta</taxon>
        <taxon>Pterygota</taxon>
        <taxon>Neoptera</taxon>
        <taxon>Endopterygota</taxon>
        <taxon>Diptera</taxon>
        <taxon>Brachycera</taxon>
        <taxon>Muscomorpha</taxon>
        <taxon>Ephydroidea</taxon>
        <taxon>Drosophilidae</taxon>
        <taxon>Drosophila</taxon>
        <taxon>Sophophora</taxon>
    </lineage>
</organism>
<evidence type="ECO:0000256" key="1">
    <source>
        <dbReference type="SAM" id="MobiDB-lite"/>
    </source>
</evidence>
<dbReference type="Proteomes" id="UP000000304">
    <property type="component" value="Unassembled WGS sequence"/>
</dbReference>
<proteinExistence type="predicted"/>
<feature type="compositionally biased region" description="Polar residues" evidence="1">
    <location>
        <begin position="90"/>
        <end position="104"/>
    </location>
</feature>
<evidence type="ECO:0000313" key="3">
    <source>
        <dbReference type="EMBL" id="EDX15826.1"/>
    </source>
</evidence>
<dbReference type="AlphaFoldDB" id="B4NTD6"/>
<evidence type="ECO:0000313" key="4">
    <source>
        <dbReference type="Proteomes" id="UP000000304"/>
    </source>
</evidence>
<sequence>MASKFQRKPSPGGAMGMGGGASSVSSTPSNQPRKRVKRCCRNFVTFMCTQVGVGALIVIYAICGGIRLHAHRTPVRGKTAGHVMELRKTAPSSYGASRSSTTLSIVGAGRRPRTRSSGNTRRK</sequence>
<gene>
    <name evidence="3" type="primary">Dsim\GD15094</name>
    <name evidence="3" type="ORF">Dsim_GD15094</name>
</gene>
<accession>B4NTD6</accession>
<dbReference type="HOGENOM" id="CLU_2017641_0_0_1"/>
<keyword evidence="2" id="KW-0812">Transmembrane</keyword>
<feature type="transmembrane region" description="Helical" evidence="2">
    <location>
        <begin position="43"/>
        <end position="62"/>
    </location>
</feature>
<dbReference type="OrthoDB" id="297496at2759"/>
<dbReference type="STRING" id="7240.B4NTD6"/>
<feature type="region of interest" description="Disordered" evidence="1">
    <location>
        <begin position="1"/>
        <end position="35"/>
    </location>
</feature>
<dbReference type="EMBL" id="CH982984">
    <property type="protein sequence ID" value="EDX15826.1"/>
    <property type="molecule type" value="Genomic_DNA"/>
</dbReference>